<dbReference type="NCBIfam" id="NF045850">
    <property type="entry name" value="ABC_Mplas_LP"/>
    <property type="match status" value="1"/>
</dbReference>
<dbReference type="RefSeq" id="WP_111518893.1">
    <property type="nucleotide sequence ID" value="NZ_QKUB01000013.1"/>
</dbReference>
<sequence>MKKKILLISSLTSFFSFIPSVLIACQKNNFIINKAFYVEKNNFANDYKDFSYLEDNFISKNIQNINLATASKLIRIESKKNPIIDFRDNIVLFPSELSYKFEWAKEIEIDNKKFINDSVDLVSYDNEETNNKKGIFRPKKDKGNGFNSPFLFVPSSDTHSINSPIFKESLLNAKSIKIKIEPKENVWIDYLGKKIVDGKIDANSFKLYFLAKMLKNKIYRESVIKEKKIKIDNKFKEINDNTDGFDLVTYFRNNNIDLNKLLDSKDDEIVIESINHKSIDFSSLFENIFILQNYFDTMPYEWLKNKYGLNELNDFKKNLNWFFEYGKTYKDRFYASSYIINHMDNNETVLKINNNYFKNKNYNDSNLEKISIQYNPLFVSNSTFSLQATNAFKQNIISKLEYESLNLNEKQEILKNFRNYNFSYQKNNNRFRLNNSIIINQSPNLDSPYFNRNFLKLFYGLNETGKYELKKENLVFQSLFNNLINLYGIVEGNNDVWLSQAPENLYIDAKNKSLNVNELKDIFNQISKPIIIDSQSKRIENVFQYQNKQKIRDPRNISNKKKLESIKFEQIKKNIEAIIDNFYGQSNNDEDIFVNIPILIINENQDTLQKIKYIKEILNSIYNKKNKKLKVELSLIDNFEKYNEFFKLNKSIYKDFSFRLFEGNSSEYLVNQITNSKSNLDKLINAIRKDSNLGLIYQEISKLDQSLVSNKEKLRTYLKNLDVENQLIMINEINNLLSYTINFNNQVNIDNFSKVVYQKHLIKSIGWNDLNYFQDIKVEREA</sequence>
<protein>
    <recommendedName>
        <fullName evidence="4">Lipoprotein</fullName>
    </recommendedName>
</protein>
<dbReference type="PROSITE" id="PS51257">
    <property type="entry name" value="PROKAR_LIPOPROTEIN"/>
    <property type="match status" value="1"/>
</dbReference>
<keyword evidence="3" id="KW-1185">Reference proteome</keyword>
<keyword evidence="1" id="KW-0732">Signal</keyword>
<comment type="caution">
    <text evidence="2">The sequence shown here is derived from an EMBL/GenBank/DDBJ whole genome shotgun (WGS) entry which is preliminary data.</text>
</comment>
<accession>A0A2W7FWG5</accession>
<gene>
    <name evidence="2" type="ORF">BCF89_11312</name>
</gene>
<reference evidence="2 3" key="1">
    <citation type="submission" date="2018-06" db="EMBL/GenBank/DDBJ databases">
        <title>Genomic Encyclopedia of Archaeal and Bacterial Type Strains, Phase II (KMG-II): from individual species to whole genera.</title>
        <authorList>
            <person name="Goeker M."/>
        </authorList>
    </citation>
    <scope>NUCLEOTIDE SEQUENCE [LARGE SCALE GENOMIC DNA]</scope>
    <source>
        <strain evidence="2 3">ATCC 51348</strain>
    </source>
</reference>
<dbReference type="OrthoDB" id="401341at2"/>
<organism evidence="2 3">
    <name type="scientific">Metamycoplasma auris</name>
    <dbReference type="NCBI Taxonomy" id="51363"/>
    <lineage>
        <taxon>Bacteria</taxon>
        <taxon>Bacillati</taxon>
        <taxon>Mycoplasmatota</taxon>
        <taxon>Mycoplasmoidales</taxon>
        <taxon>Metamycoplasmataceae</taxon>
        <taxon>Metamycoplasma</taxon>
    </lineage>
</organism>
<dbReference type="EMBL" id="QKUB01000013">
    <property type="protein sequence ID" value="PZV98719.1"/>
    <property type="molecule type" value="Genomic_DNA"/>
</dbReference>
<dbReference type="Proteomes" id="UP000249646">
    <property type="component" value="Unassembled WGS sequence"/>
</dbReference>
<name>A0A2W7FWG5_9BACT</name>
<evidence type="ECO:0000313" key="2">
    <source>
        <dbReference type="EMBL" id="PZV98719.1"/>
    </source>
</evidence>
<evidence type="ECO:0000256" key="1">
    <source>
        <dbReference type="SAM" id="SignalP"/>
    </source>
</evidence>
<feature type="chain" id="PRO_5016011910" description="Lipoprotein" evidence="1">
    <location>
        <begin position="25"/>
        <end position="782"/>
    </location>
</feature>
<evidence type="ECO:0008006" key="4">
    <source>
        <dbReference type="Google" id="ProtNLM"/>
    </source>
</evidence>
<feature type="signal peptide" evidence="1">
    <location>
        <begin position="1"/>
        <end position="24"/>
    </location>
</feature>
<proteinExistence type="predicted"/>
<dbReference type="AlphaFoldDB" id="A0A2W7FWG5"/>
<evidence type="ECO:0000313" key="3">
    <source>
        <dbReference type="Proteomes" id="UP000249646"/>
    </source>
</evidence>